<evidence type="ECO:0000313" key="2">
    <source>
        <dbReference type="EMBL" id="VDD54508.1"/>
    </source>
</evidence>
<gene>
    <name evidence="2" type="ORF">BOLC8T47737H</name>
</gene>
<name>A0A3P6FNM3_BRAOL</name>
<feature type="compositionally biased region" description="Polar residues" evidence="1">
    <location>
        <begin position="1"/>
        <end position="13"/>
    </location>
</feature>
<protein>
    <submittedName>
        <fullName evidence="2">Uncharacterized protein</fullName>
    </submittedName>
</protein>
<dbReference type="AlphaFoldDB" id="A0A3P6FNM3"/>
<organism evidence="2">
    <name type="scientific">Brassica oleracea</name>
    <name type="common">Wild cabbage</name>
    <dbReference type="NCBI Taxonomy" id="3712"/>
    <lineage>
        <taxon>Eukaryota</taxon>
        <taxon>Viridiplantae</taxon>
        <taxon>Streptophyta</taxon>
        <taxon>Embryophyta</taxon>
        <taxon>Tracheophyta</taxon>
        <taxon>Spermatophyta</taxon>
        <taxon>Magnoliopsida</taxon>
        <taxon>eudicotyledons</taxon>
        <taxon>Gunneridae</taxon>
        <taxon>Pentapetalae</taxon>
        <taxon>rosids</taxon>
        <taxon>malvids</taxon>
        <taxon>Brassicales</taxon>
        <taxon>Brassicaceae</taxon>
        <taxon>Brassiceae</taxon>
        <taxon>Brassica</taxon>
    </lineage>
</organism>
<dbReference type="EMBL" id="LR031879">
    <property type="protein sequence ID" value="VDD54508.1"/>
    <property type="molecule type" value="Genomic_DNA"/>
</dbReference>
<sequence>MARNSLPSSSDSRNPFGGDRGITPVTDIKPRSINREEAAAYWLDTCGLEIPPPEPWNPVRPRVGWVVGEPSRSTYPFLNTVCDFCLVPKDVVFRLPRDGERADLPPRGWFTLYKAQLYCAAACGFPCRRSWWRF</sequence>
<accession>A0A3P6FNM3</accession>
<evidence type="ECO:0000256" key="1">
    <source>
        <dbReference type="SAM" id="MobiDB-lite"/>
    </source>
</evidence>
<feature type="region of interest" description="Disordered" evidence="1">
    <location>
        <begin position="1"/>
        <end position="29"/>
    </location>
</feature>
<proteinExistence type="predicted"/>
<reference evidence="2" key="1">
    <citation type="submission" date="2018-11" db="EMBL/GenBank/DDBJ databases">
        <authorList>
            <consortium name="Genoscope - CEA"/>
            <person name="William W."/>
        </authorList>
    </citation>
    <scope>NUCLEOTIDE SEQUENCE</scope>
</reference>